<dbReference type="GO" id="GO:0051539">
    <property type="term" value="F:4 iron, 4 sulfur cluster binding"/>
    <property type="evidence" value="ECO:0007669"/>
    <property type="project" value="UniProtKB-KW"/>
</dbReference>
<dbReference type="GO" id="GO:0019646">
    <property type="term" value="P:aerobic electron transport chain"/>
    <property type="evidence" value="ECO:0007669"/>
    <property type="project" value="InterPro"/>
</dbReference>
<name>A0A1H2TV77_THIRO</name>
<sequence length="109" mass="11935">MSKYNRRTFMLRLVAGGSALALSRLSLAEEAKKAVLTEDDAYAKSMGFRLDTTQVDQAKYPKHTAEQKCSECQLFSGGPGEPLGPCSFFGKRLVPVDGWCRNFKPKGAA</sequence>
<dbReference type="InterPro" id="IPR036369">
    <property type="entry name" value="HIPIP_sf"/>
</dbReference>
<dbReference type="STRING" id="1058.SAMN05421783_104190"/>
<evidence type="ECO:0000256" key="3">
    <source>
        <dbReference type="ARBA" id="ARBA00015799"/>
    </source>
</evidence>
<evidence type="ECO:0000256" key="1">
    <source>
        <dbReference type="ARBA" id="ARBA00002137"/>
    </source>
</evidence>
<feature type="domain" description="High potential iron-sulfur proteins family profile" evidence="12">
    <location>
        <begin position="30"/>
        <end position="108"/>
    </location>
</feature>
<dbReference type="SUPFAM" id="SSF57652">
    <property type="entry name" value="HIPIP (high potential iron protein)"/>
    <property type="match status" value="1"/>
</dbReference>
<keyword evidence="11" id="KW-0732">Signal</keyword>
<dbReference type="AlphaFoldDB" id="A0A1H2TV77"/>
<evidence type="ECO:0000313" key="14">
    <source>
        <dbReference type="Proteomes" id="UP000198816"/>
    </source>
</evidence>
<evidence type="ECO:0000256" key="8">
    <source>
        <dbReference type="ARBA" id="ARBA00023004"/>
    </source>
</evidence>
<evidence type="ECO:0000259" key="12">
    <source>
        <dbReference type="PROSITE" id="PS51373"/>
    </source>
</evidence>
<keyword evidence="6 10" id="KW-0479">Metal-binding</keyword>
<dbReference type="GO" id="GO:0009055">
    <property type="term" value="F:electron transfer activity"/>
    <property type="evidence" value="ECO:0007669"/>
    <property type="project" value="InterPro"/>
</dbReference>
<dbReference type="Gene3D" id="4.10.490.10">
    <property type="entry name" value="High potential iron-sulphur protein"/>
    <property type="match status" value="1"/>
</dbReference>
<protein>
    <recommendedName>
        <fullName evidence="3 10">High-potential iron-sulfur protein</fullName>
        <shortName evidence="10">HiPIP</shortName>
    </recommendedName>
</protein>
<proteinExistence type="inferred from homology"/>
<reference evidence="14" key="1">
    <citation type="submission" date="2016-10" db="EMBL/GenBank/DDBJ databases">
        <authorList>
            <person name="Varghese N."/>
            <person name="Submissions S."/>
        </authorList>
    </citation>
    <scope>NUCLEOTIDE SEQUENCE [LARGE SCALE GENOMIC DNA]</scope>
    <source>
        <strain evidence="14">DSM 217</strain>
    </source>
</reference>
<keyword evidence="5 10" id="KW-0004">4Fe-4S</keyword>
<comment type="function">
    <text evidence="1 10">Specific class of high-redox-potential 4Fe-4S ferredoxins. Functions in anaerobic electron transport in most purple and in some other photosynthetic bacteria and in at least one genus (Paracoccus) of halophilic, denitrifying bacteria.</text>
</comment>
<evidence type="ECO:0000256" key="11">
    <source>
        <dbReference type="SAM" id="SignalP"/>
    </source>
</evidence>
<feature type="signal peptide" evidence="11">
    <location>
        <begin position="1"/>
        <end position="28"/>
    </location>
</feature>
<dbReference type="PROSITE" id="PS51373">
    <property type="entry name" value="HIPIP"/>
    <property type="match status" value="1"/>
</dbReference>
<feature type="chain" id="PRO_5011586888" description="High-potential iron-sulfur protein" evidence="11">
    <location>
        <begin position="29"/>
        <end position="109"/>
    </location>
</feature>
<keyword evidence="7 10" id="KW-0249">Electron transport</keyword>
<evidence type="ECO:0000256" key="7">
    <source>
        <dbReference type="ARBA" id="ARBA00022982"/>
    </source>
</evidence>
<dbReference type="GO" id="GO:0046872">
    <property type="term" value="F:metal ion binding"/>
    <property type="evidence" value="ECO:0007669"/>
    <property type="project" value="UniProtKB-KW"/>
</dbReference>
<evidence type="ECO:0000313" key="13">
    <source>
        <dbReference type="EMBL" id="SDW47876.1"/>
    </source>
</evidence>
<keyword evidence="9 10" id="KW-0411">Iron-sulfur</keyword>
<organism evidence="13 14">
    <name type="scientific">Thiocapsa roseopersicina</name>
    <dbReference type="NCBI Taxonomy" id="1058"/>
    <lineage>
        <taxon>Bacteria</taxon>
        <taxon>Pseudomonadati</taxon>
        <taxon>Pseudomonadota</taxon>
        <taxon>Gammaproteobacteria</taxon>
        <taxon>Chromatiales</taxon>
        <taxon>Chromatiaceae</taxon>
        <taxon>Thiocapsa</taxon>
    </lineage>
</organism>
<evidence type="ECO:0000256" key="2">
    <source>
        <dbReference type="ARBA" id="ARBA00011738"/>
    </source>
</evidence>
<dbReference type="EMBL" id="FNNZ01000004">
    <property type="protein sequence ID" value="SDW47876.1"/>
    <property type="molecule type" value="Genomic_DNA"/>
</dbReference>
<accession>A0A1H2TV77</accession>
<dbReference type="RefSeq" id="WP_093029361.1">
    <property type="nucleotide sequence ID" value="NZ_FNNZ01000004.1"/>
</dbReference>
<evidence type="ECO:0000256" key="10">
    <source>
        <dbReference type="RuleBase" id="RU000620"/>
    </source>
</evidence>
<dbReference type="Proteomes" id="UP000198816">
    <property type="component" value="Unassembled WGS sequence"/>
</dbReference>
<gene>
    <name evidence="13" type="ORF">SAMN05421783_104190</name>
</gene>
<comment type="similarity">
    <text evidence="10">Belongs to the high-potential iron-sulfur protein (HiPIP) family.</text>
</comment>
<evidence type="ECO:0000256" key="4">
    <source>
        <dbReference type="ARBA" id="ARBA00022448"/>
    </source>
</evidence>
<evidence type="ECO:0000256" key="5">
    <source>
        <dbReference type="ARBA" id="ARBA00022485"/>
    </source>
</evidence>
<dbReference type="Pfam" id="PF01355">
    <property type="entry name" value="HIPIP"/>
    <property type="match status" value="1"/>
</dbReference>
<keyword evidence="4 10" id="KW-0813">Transport</keyword>
<dbReference type="OrthoDB" id="5298540at2"/>
<dbReference type="InterPro" id="IPR000170">
    <property type="entry name" value="High_potential_FeS_prot"/>
</dbReference>
<comment type="subunit">
    <text evidence="2 10">Homodimer.</text>
</comment>
<evidence type="ECO:0000256" key="6">
    <source>
        <dbReference type="ARBA" id="ARBA00022723"/>
    </source>
</evidence>
<evidence type="ECO:0000256" key="9">
    <source>
        <dbReference type="ARBA" id="ARBA00023014"/>
    </source>
</evidence>
<keyword evidence="14" id="KW-1185">Reference proteome</keyword>
<keyword evidence="8 10" id="KW-0408">Iron</keyword>